<dbReference type="RefSeq" id="WP_213096583.1">
    <property type="nucleotide sequence ID" value="NZ_JAGYPN010000001.1"/>
</dbReference>
<dbReference type="SUPFAM" id="SSF52343">
    <property type="entry name" value="Ferredoxin reductase-like, C-terminal NADP-linked domain"/>
    <property type="match status" value="1"/>
</dbReference>
<comment type="cofactor">
    <cofactor evidence="15 16">
        <name>FAD</name>
        <dbReference type="ChEBI" id="CHEBI:57692"/>
    </cofactor>
    <text evidence="15 16">Binds 1 FAD per subunit.</text>
</comment>
<dbReference type="PANTHER" id="PTHR43513:SF3">
    <property type="entry name" value="DIHYDROOROTATE DEHYDROGENASE B (NAD(+)), ELECTRON TRANSFER SUBUNIT-RELATED"/>
    <property type="match status" value="1"/>
</dbReference>
<evidence type="ECO:0000256" key="5">
    <source>
        <dbReference type="ARBA" id="ARBA00022630"/>
    </source>
</evidence>
<feature type="binding site" evidence="15 17">
    <location>
        <position position="229"/>
    </location>
    <ligand>
        <name>[2Fe-2S] cluster</name>
        <dbReference type="ChEBI" id="CHEBI:190135"/>
    </ligand>
</feature>
<dbReference type="InterPro" id="IPR037117">
    <property type="entry name" value="Dihydroorotate_DH_ele_sf"/>
</dbReference>
<accession>A0A942UMS7</accession>
<evidence type="ECO:0000256" key="13">
    <source>
        <dbReference type="ARBA" id="ARBA00069792"/>
    </source>
</evidence>
<dbReference type="NCBIfam" id="NF000797">
    <property type="entry name" value="PRK00054.1-2"/>
    <property type="match status" value="1"/>
</dbReference>
<feature type="domain" description="FAD-binding FR-type" evidence="18">
    <location>
        <begin position="2"/>
        <end position="102"/>
    </location>
</feature>
<dbReference type="InterPro" id="IPR017927">
    <property type="entry name" value="FAD-bd_FR_type"/>
</dbReference>
<comment type="cofactor">
    <cofactor evidence="15">
        <name>[2Fe-2S] cluster</name>
        <dbReference type="ChEBI" id="CHEBI:190135"/>
    </cofactor>
    <text evidence="15">Binds 1 [2Fe-2S] cluster per subunit.</text>
</comment>
<name>A0A942UMS7_9BACI</name>
<sequence>MIQQEKMRIVSQRMLAKDIYELILEGLMVNEMNEPGQFVHVRTNPGLDPLLRRPISIASIDKEKNRFTLIYRAEGKGTKLLSANMAGEQIDVLGPLGNGFPINEVKENETALLVGGGIGVPPLYELAKQLNKKGVKTIHILGFETKEKVFYEQDFSELGPTFITTVDGSQGTAGFVTNVIDEYSIQFNTLYACGPIPMLKALEDRFTGRKAFLSLEQRMGCGIGACFACVCHVNDDPSGTNYVKVCSDGPVFPIGKVVLQ</sequence>
<protein>
    <recommendedName>
        <fullName evidence="13 15">Dihydroorotate dehydrogenase B (NAD(+)), electron transfer subunit</fullName>
    </recommendedName>
    <alternativeName>
        <fullName evidence="14 15">Dihydroorotate oxidase B, electron transfer subunit</fullName>
    </alternativeName>
</protein>
<dbReference type="NCBIfam" id="NF000799">
    <property type="entry name" value="PRK00054.1-4"/>
    <property type="match status" value="1"/>
</dbReference>
<evidence type="ECO:0000256" key="15">
    <source>
        <dbReference type="HAMAP-Rule" id="MF_01211"/>
    </source>
</evidence>
<comment type="pathway">
    <text evidence="1 15">Pyrimidine metabolism; UMP biosynthesis via de novo pathway; orotate from (S)-dihydroorotate (NAD(+) route): step 1/1.</text>
</comment>
<feature type="binding site" evidence="15 17">
    <location>
        <position position="221"/>
    </location>
    <ligand>
        <name>[2Fe-2S] cluster</name>
        <dbReference type="ChEBI" id="CHEBI:190135"/>
    </ligand>
</feature>
<dbReference type="GO" id="GO:0009055">
    <property type="term" value="F:electron transfer activity"/>
    <property type="evidence" value="ECO:0007669"/>
    <property type="project" value="UniProtKB-UniRule"/>
</dbReference>
<evidence type="ECO:0000256" key="10">
    <source>
        <dbReference type="ARBA" id="ARBA00022982"/>
    </source>
</evidence>
<evidence type="ECO:0000256" key="4">
    <source>
        <dbReference type="ARBA" id="ARBA00022448"/>
    </source>
</evidence>
<evidence type="ECO:0000256" key="2">
    <source>
        <dbReference type="ARBA" id="ARBA00006422"/>
    </source>
</evidence>
<comment type="caution">
    <text evidence="19">The sequence shown here is derived from an EMBL/GenBank/DDBJ whole genome shotgun (WGS) entry which is preliminary data.</text>
</comment>
<feature type="binding site" evidence="15 16">
    <location>
        <begin position="70"/>
        <end position="72"/>
    </location>
    <ligand>
        <name>FAD</name>
        <dbReference type="ChEBI" id="CHEBI:57692"/>
    </ligand>
</feature>
<evidence type="ECO:0000259" key="18">
    <source>
        <dbReference type="PROSITE" id="PS51384"/>
    </source>
</evidence>
<dbReference type="GO" id="GO:0044205">
    <property type="term" value="P:'de novo' UMP biosynthetic process"/>
    <property type="evidence" value="ECO:0007669"/>
    <property type="project" value="UniProtKB-UniRule"/>
</dbReference>
<feature type="binding site" evidence="15 16">
    <location>
        <begin position="53"/>
        <end position="56"/>
    </location>
    <ligand>
        <name>FAD</name>
        <dbReference type="ChEBI" id="CHEBI:57692"/>
    </ligand>
</feature>
<evidence type="ECO:0000256" key="11">
    <source>
        <dbReference type="ARBA" id="ARBA00023004"/>
    </source>
</evidence>
<comment type="subunit">
    <text evidence="3 15">Heterotetramer of 2 PyrK and 2 PyrD type B subunits.</text>
</comment>
<keyword evidence="4 15" id="KW-0813">Transport</keyword>
<dbReference type="Gene3D" id="2.10.240.10">
    <property type="entry name" value="Dihydroorotate dehydrogenase, electron transfer subunit"/>
    <property type="match status" value="1"/>
</dbReference>
<dbReference type="FunFam" id="2.10.240.10:FF:000001">
    <property type="entry name" value="Dihydroorotate dehydrogenase B (NAD(+)), electron transfer subunit"/>
    <property type="match status" value="1"/>
</dbReference>
<dbReference type="GO" id="GO:0046872">
    <property type="term" value="F:metal ion binding"/>
    <property type="evidence" value="ECO:0007669"/>
    <property type="project" value="UniProtKB-KW"/>
</dbReference>
<keyword evidence="6 15" id="KW-0001">2Fe-2S</keyword>
<feature type="binding site" evidence="15 17">
    <location>
        <position position="226"/>
    </location>
    <ligand>
        <name>[2Fe-2S] cluster</name>
        <dbReference type="ChEBI" id="CHEBI:190135"/>
    </ligand>
</feature>
<dbReference type="InterPro" id="IPR019480">
    <property type="entry name" value="Dihydroorotate_DH_Fe-S-bd"/>
</dbReference>
<evidence type="ECO:0000256" key="17">
    <source>
        <dbReference type="PIRSR" id="PIRSR006816-2"/>
    </source>
</evidence>
<comment type="similarity">
    <text evidence="2 15">Belongs to the PyrK family.</text>
</comment>
<dbReference type="CDD" id="cd06218">
    <property type="entry name" value="DHOD_e_trans"/>
    <property type="match status" value="1"/>
</dbReference>
<evidence type="ECO:0000256" key="8">
    <source>
        <dbReference type="ARBA" id="ARBA00022827"/>
    </source>
</evidence>
<feature type="binding site" evidence="15 17">
    <location>
        <position position="246"/>
    </location>
    <ligand>
        <name>[2Fe-2S] cluster</name>
        <dbReference type="ChEBI" id="CHEBI:190135"/>
    </ligand>
</feature>
<keyword evidence="9 15" id="KW-0665">Pyrimidine biosynthesis</keyword>
<dbReference type="PROSITE" id="PS51384">
    <property type="entry name" value="FAD_FR"/>
    <property type="match status" value="1"/>
</dbReference>
<evidence type="ECO:0000256" key="1">
    <source>
        <dbReference type="ARBA" id="ARBA00004715"/>
    </source>
</evidence>
<dbReference type="GO" id="GO:0016491">
    <property type="term" value="F:oxidoreductase activity"/>
    <property type="evidence" value="ECO:0007669"/>
    <property type="project" value="InterPro"/>
</dbReference>
<keyword evidence="10 15" id="KW-0249">Electron transport</keyword>
<dbReference type="GO" id="GO:0051537">
    <property type="term" value="F:2 iron, 2 sulfur cluster binding"/>
    <property type="evidence" value="ECO:0007669"/>
    <property type="project" value="UniProtKB-KW"/>
</dbReference>
<organism evidence="19 20">
    <name type="scientific">Lederbergia citrea</name>
    <dbReference type="NCBI Taxonomy" id="2833581"/>
    <lineage>
        <taxon>Bacteria</taxon>
        <taxon>Bacillati</taxon>
        <taxon>Bacillota</taxon>
        <taxon>Bacilli</taxon>
        <taxon>Bacillales</taxon>
        <taxon>Bacillaceae</taxon>
        <taxon>Lederbergia</taxon>
    </lineage>
</organism>
<dbReference type="InterPro" id="IPR050353">
    <property type="entry name" value="PyrK_electron_transfer"/>
</dbReference>
<evidence type="ECO:0000256" key="6">
    <source>
        <dbReference type="ARBA" id="ARBA00022714"/>
    </source>
</evidence>
<dbReference type="InterPro" id="IPR012165">
    <property type="entry name" value="Cyt_c3_hydrogenase_gsu"/>
</dbReference>
<evidence type="ECO:0000256" key="12">
    <source>
        <dbReference type="ARBA" id="ARBA00023014"/>
    </source>
</evidence>
<dbReference type="Gene3D" id="2.40.30.10">
    <property type="entry name" value="Translation factors"/>
    <property type="match status" value="1"/>
</dbReference>
<dbReference type="PRINTS" id="PR00409">
    <property type="entry name" value="PHDIOXRDTASE"/>
</dbReference>
<dbReference type="Proteomes" id="UP000676456">
    <property type="component" value="Unassembled WGS sequence"/>
</dbReference>
<dbReference type="Gene3D" id="3.40.50.80">
    <property type="entry name" value="Nucleotide-binding domain of ferredoxin-NADP reductase (FNR) module"/>
    <property type="match status" value="1"/>
</dbReference>
<keyword evidence="11 15" id="KW-0408">Iron</keyword>
<reference evidence="19 20" key="1">
    <citation type="submission" date="2021-05" db="EMBL/GenBank/DDBJ databases">
        <title>Novel Bacillus species.</title>
        <authorList>
            <person name="Liu G."/>
        </authorList>
    </citation>
    <scope>NUCLEOTIDE SEQUENCE [LARGE SCALE GENOMIC DNA]</scope>
    <source>
        <strain evidence="19 20">FJAT-49682</strain>
    </source>
</reference>
<keyword evidence="12 15" id="KW-0411">Iron-sulfur</keyword>
<evidence type="ECO:0000256" key="14">
    <source>
        <dbReference type="ARBA" id="ARBA00082223"/>
    </source>
</evidence>
<dbReference type="InterPro" id="IPR017938">
    <property type="entry name" value="Riboflavin_synthase-like_b-brl"/>
</dbReference>
<dbReference type="Pfam" id="PF10418">
    <property type="entry name" value="DHODB_Fe-S_bind"/>
    <property type="match status" value="1"/>
</dbReference>
<comment type="cofactor">
    <cofactor evidence="17">
        <name>[2Fe-2S] cluster</name>
        <dbReference type="ChEBI" id="CHEBI:190135"/>
    </cofactor>
    <text evidence="17">Binds 1 [2Fe-2S] cluster per subunit.</text>
</comment>
<dbReference type="PIRSF" id="PIRSF006816">
    <property type="entry name" value="Cyc3_hyd_g"/>
    <property type="match status" value="1"/>
</dbReference>
<dbReference type="AlphaFoldDB" id="A0A942UMS7"/>
<evidence type="ECO:0000256" key="16">
    <source>
        <dbReference type="PIRSR" id="PIRSR006816-1"/>
    </source>
</evidence>
<dbReference type="InterPro" id="IPR023455">
    <property type="entry name" value="Dihydroorotate_DHASE_ETsu"/>
</dbReference>
<keyword evidence="5 15" id="KW-0285">Flavoprotein</keyword>
<evidence type="ECO:0000313" key="20">
    <source>
        <dbReference type="Proteomes" id="UP000676456"/>
    </source>
</evidence>
<keyword evidence="20" id="KW-1185">Reference proteome</keyword>
<evidence type="ECO:0000313" key="19">
    <source>
        <dbReference type="EMBL" id="MBS4221568.1"/>
    </source>
</evidence>
<keyword evidence="8 15" id="KW-0274">FAD</keyword>
<dbReference type="HAMAP" id="MF_01211">
    <property type="entry name" value="DHODB_Fe_S_bind"/>
    <property type="match status" value="1"/>
</dbReference>
<keyword evidence="7 15" id="KW-0479">Metal-binding</keyword>
<proteinExistence type="inferred from homology"/>
<gene>
    <name evidence="15" type="primary">pyrK</name>
    <name evidence="19" type="ORF">KHA91_02200</name>
</gene>
<evidence type="ECO:0000256" key="7">
    <source>
        <dbReference type="ARBA" id="ARBA00022723"/>
    </source>
</evidence>
<dbReference type="GO" id="GO:0050660">
    <property type="term" value="F:flavin adenine dinucleotide binding"/>
    <property type="evidence" value="ECO:0007669"/>
    <property type="project" value="InterPro"/>
</dbReference>
<dbReference type="PANTHER" id="PTHR43513">
    <property type="entry name" value="DIHYDROOROTATE DEHYDROGENASE B (NAD(+)), ELECTRON TRANSFER SUBUNIT"/>
    <property type="match status" value="1"/>
</dbReference>
<dbReference type="FunFam" id="3.40.50.80:FF:000017">
    <property type="entry name" value="Dihydroorotate dehydrogenase B (NAD(+)), electron transfer subunit"/>
    <property type="match status" value="1"/>
</dbReference>
<evidence type="ECO:0000256" key="9">
    <source>
        <dbReference type="ARBA" id="ARBA00022975"/>
    </source>
</evidence>
<comment type="function">
    <text evidence="15">Responsible for channeling the electrons from the oxidation of dihydroorotate from the FMN redox center in the PyrD type B subunit to the ultimate electron acceptor NAD(+).</text>
</comment>
<dbReference type="InterPro" id="IPR039261">
    <property type="entry name" value="FNR_nucleotide-bd"/>
</dbReference>
<feature type="binding site" evidence="15 16">
    <location>
        <begin position="77"/>
        <end position="78"/>
    </location>
    <ligand>
        <name>FAD</name>
        <dbReference type="ChEBI" id="CHEBI:57692"/>
    </ligand>
</feature>
<evidence type="ECO:0000256" key="3">
    <source>
        <dbReference type="ARBA" id="ARBA00011669"/>
    </source>
</evidence>
<dbReference type="EMBL" id="JAGYPN010000001">
    <property type="protein sequence ID" value="MBS4221568.1"/>
    <property type="molecule type" value="Genomic_DNA"/>
</dbReference>
<dbReference type="SUPFAM" id="SSF63380">
    <property type="entry name" value="Riboflavin synthase domain-like"/>
    <property type="match status" value="1"/>
</dbReference>